<dbReference type="PANTHER" id="PTHR44591">
    <property type="entry name" value="STRESS RESPONSE REGULATOR PROTEIN 1"/>
    <property type="match status" value="1"/>
</dbReference>
<evidence type="ECO:0000313" key="4">
    <source>
        <dbReference type="EMBL" id="SMF97849.1"/>
    </source>
</evidence>
<proteinExistence type="predicted"/>
<dbReference type="InterPro" id="IPR001789">
    <property type="entry name" value="Sig_transdc_resp-reg_receiver"/>
</dbReference>
<dbReference type="EMBL" id="FXAM01000005">
    <property type="protein sequence ID" value="SMF97849.1"/>
    <property type="molecule type" value="Genomic_DNA"/>
</dbReference>
<evidence type="ECO:0000256" key="2">
    <source>
        <dbReference type="PROSITE-ProRule" id="PRU00169"/>
    </source>
</evidence>
<dbReference type="Gene3D" id="3.40.50.2300">
    <property type="match status" value="1"/>
</dbReference>
<dbReference type="Pfam" id="PF00072">
    <property type="entry name" value="Response_reg"/>
    <property type="match status" value="1"/>
</dbReference>
<dbReference type="InterPro" id="IPR050595">
    <property type="entry name" value="Bact_response_regulator"/>
</dbReference>
<evidence type="ECO:0000256" key="1">
    <source>
        <dbReference type="ARBA" id="ARBA00022553"/>
    </source>
</evidence>
<reference evidence="4 5" key="1">
    <citation type="submission" date="2016-12" db="EMBL/GenBank/DDBJ databases">
        <authorList>
            <person name="Song W.-J."/>
            <person name="Kurnit D.M."/>
        </authorList>
    </citation>
    <scope>NUCLEOTIDE SEQUENCE [LARGE SCALE GENOMIC DNA]</scope>
    <source>
        <strain evidence="4 5">175</strain>
    </source>
</reference>
<dbReference type="PROSITE" id="PS50110">
    <property type="entry name" value="RESPONSE_REGULATORY"/>
    <property type="match status" value="1"/>
</dbReference>
<dbReference type="GO" id="GO:0000160">
    <property type="term" value="P:phosphorelay signal transduction system"/>
    <property type="evidence" value="ECO:0007669"/>
    <property type="project" value="InterPro"/>
</dbReference>
<accession>A0A1Y6D4G9</accession>
<organism evidence="4 5">
    <name type="scientific">Methylomagnum ishizawai</name>
    <dbReference type="NCBI Taxonomy" id="1760988"/>
    <lineage>
        <taxon>Bacteria</taxon>
        <taxon>Pseudomonadati</taxon>
        <taxon>Pseudomonadota</taxon>
        <taxon>Gammaproteobacteria</taxon>
        <taxon>Methylococcales</taxon>
        <taxon>Methylococcaceae</taxon>
        <taxon>Methylomagnum</taxon>
    </lineage>
</organism>
<feature type="modified residue" description="4-aspartylphosphate" evidence="2">
    <location>
        <position position="92"/>
    </location>
</feature>
<sequence length="163" mass="17474">MNPLLGQFLTGVRGFLQGIGGKLTPPPPQVLVPAETAPSAMKRVLIVDDAATVRLYHRDILEAGGYAVEEAVNGVEALEKSLRTPFDLYLVDVNPPRQDGCGFLRALRGQDLPQAPAIMVSTGAAAHDRKLAQAIGANHYLVKPVQPEQLLIPARLLLGEENP</sequence>
<dbReference type="STRING" id="1760988.SAMN02949497_4824"/>
<dbReference type="InterPro" id="IPR011006">
    <property type="entry name" value="CheY-like_superfamily"/>
</dbReference>
<keyword evidence="1 2" id="KW-0597">Phosphoprotein</keyword>
<gene>
    <name evidence="4" type="ORF">SAMN02949497_4824</name>
</gene>
<evidence type="ECO:0000259" key="3">
    <source>
        <dbReference type="PROSITE" id="PS50110"/>
    </source>
</evidence>
<dbReference type="PANTHER" id="PTHR44591:SF25">
    <property type="entry name" value="CHEMOTAXIS TWO-COMPONENT RESPONSE REGULATOR"/>
    <property type="match status" value="1"/>
</dbReference>
<evidence type="ECO:0000313" key="5">
    <source>
        <dbReference type="Proteomes" id="UP000192923"/>
    </source>
</evidence>
<protein>
    <submittedName>
        <fullName evidence="4">Two-component system, chemotaxis family, response regulator CheY</fullName>
    </submittedName>
</protein>
<dbReference type="AlphaFoldDB" id="A0A1Y6D4G9"/>
<dbReference type="Proteomes" id="UP000192923">
    <property type="component" value="Unassembled WGS sequence"/>
</dbReference>
<dbReference type="SUPFAM" id="SSF52172">
    <property type="entry name" value="CheY-like"/>
    <property type="match status" value="1"/>
</dbReference>
<dbReference type="RefSeq" id="WP_254899533.1">
    <property type="nucleotide sequence ID" value="NZ_FXAM01000005.1"/>
</dbReference>
<name>A0A1Y6D4G9_9GAMM</name>
<dbReference type="SMART" id="SM00448">
    <property type="entry name" value="REC"/>
    <property type="match status" value="1"/>
</dbReference>
<feature type="domain" description="Response regulatory" evidence="3">
    <location>
        <begin position="43"/>
        <end position="158"/>
    </location>
</feature>
<keyword evidence="5" id="KW-1185">Reference proteome</keyword>